<dbReference type="PANTHER" id="PTHR21248:SF22">
    <property type="entry name" value="PHOSPHOLIPASE D"/>
    <property type="match status" value="1"/>
</dbReference>
<name>A0A316I0M8_9GAMM</name>
<keyword evidence="2" id="KW-1003">Cell membrane</keyword>
<evidence type="ECO:0000259" key="15">
    <source>
        <dbReference type="PROSITE" id="PS50035"/>
    </source>
</evidence>
<organism evidence="16 17">
    <name type="scientific">Fulvimonas soli</name>
    <dbReference type="NCBI Taxonomy" id="155197"/>
    <lineage>
        <taxon>Bacteria</taxon>
        <taxon>Pseudomonadati</taxon>
        <taxon>Pseudomonadota</taxon>
        <taxon>Gammaproteobacteria</taxon>
        <taxon>Lysobacterales</taxon>
        <taxon>Rhodanobacteraceae</taxon>
        <taxon>Fulvimonas</taxon>
    </lineage>
</organism>
<dbReference type="Gene3D" id="3.30.870.10">
    <property type="entry name" value="Endonuclease Chain A"/>
    <property type="match status" value="2"/>
</dbReference>
<keyword evidence="17" id="KW-1185">Reference proteome</keyword>
<protein>
    <recommendedName>
        <fullName evidence="13">Cardiolipin synthase</fullName>
        <ecNumber evidence="13">2.7.8.-</ecNumber>
    </recommendedName>
</protein>
<dbReference type="GO" id="GO:0005886">
    <property type="term" value="C:plasma membrane"/>
    <property type="evidence" value="ECO:0007669"/>
    <property type="project" value="UniProtKB-SubCell"/>
</dbReference>
<proteinExistence type="predicted"/>
<dbReference type="RefSeq" id="WP_109723959.1">
    <property type="nucleotide sequence ID" value="NZ_MSZV01000013.1"/>
</dbReference>
<dbReference type="EMBL" id="QGHC01000008">
    <property type="protein sequence ID" value="PWK85832.1"/>
    <property type="molecule type" value="Genomic_DNA"/>
</dbReference>
<evidence type="ECO:0000256" key="1">
    <source>
        <dbReference type="ARBA" id="ARBA00004651"/>
    </source>
</evidence>
<dbReference type="AlphaFoldDB" id="A0A316I0M8"/>
<dbReference type="InterPro" id="IPR001736">
    <property type="entry name" value="PLipase_D/transphosphatidylase"/>
</dbReference>
<evidence type="ECO:0000256" key="6">
    <source>
        <dbReference type="ARBA" id="ARBA00022737"/>
    </source>
</evidence>
<evidence type="ECO:0000256" key="3">
    <source>
        <dbReference type="ARBA" id="ARBA00022516"/>
    </source>
</evidence>
<comment type="caution">
    <text evidence="16">The sequence shown here is derived from an EMBL/GenBank/DDBJ whole genome shotgun (WGS) entry which is preliminary data.</text>
</comment>
<evidence type="ECO:0000313" key="17">
    <source>
        <dbReference type="Proteomes" id="UP000245812"/>
    </source>
</evidence>
<dbReference type="GO" id="GO:0032049">
    <property type="term" value="P:cardiolipin biosynthetic process"/>
    <property type="evidence" value="ECO:0007669"/>
    <property type="project" value="UniProtKB-UniRule"/>
</dbReference>
<evidence type="ECO:0000256" key="14">
    <source>
        <dbReference type="SAM" id="Phobius"/>
    </source>
</evidence>
<feature type="transmembrane region" description="Helical" evidence="14">
    <location>
        <begin position="37"/>
        <end position="62"/>
    </location>
</feature>
<evidence type="ECO:0000313" key="16">
    <source>
        <dbReference type="EMBL" id="PWK85832.1"/>
    </source>
</evidence>
<dbReference type="Proteomes" id="UP000245812">
    <property type="component" value="Unassembled WGS sequence"/>
</dbReference>
<dbReference type="EC" id="2.7.8.-" evidence="13"/>
<keyword evidence="10" id="KW-0594">Phospholipid biosynthesis</keyword>
<dbReference type="InterPro" id="IPR025202">
    <property type="entry name" value="PLD-like_dom"/>
</dbReference>
<reference evidence="16 17" key="1">
    <citation type="submission" date="2018-05" db="EMBL/GenBank/DDBJ databases">
        <title>Genomic Encyclopedia of Type Strains, Phase IV (KMG-IV): sequencing the most valuable type-strain genomes for metagenomic binning, comparative biology and taxonomic classification.</title>
        <authorList>
            <person name="Goeker M."/>
        </authorList>
    </citation>
    <scope>NUCLEOTIDE SEQUENCE [LARGE SCALE GENOMIC DNA]</scope>
    <source>
        <strain evidence="16 17">DSM 14263</strain>
    </source>
</reference>
<comment type="subcellular location">
    <subcellularLocation>
        <location evidence="1">Cell membrane</location>
        <topology evidence="1">Multi-pass membrane protein</topology>
    </subcellularLocation>
</comment>
<gene>
    <name evidence="16" type="ORF">C7456_108128</name>
</gene>
<evidence type="ECO:0000256" key="4">
    <source>
        <dbReference type="ARBA" id="ARBA00022679"/>
    </source>
</evidence>
<evidence type="ECO:0000256" key="12">
    <source>
        <dbReference type="ARBA" id="ARBA00057569"/>
    </source>
</evidence>
<dbReference type="CDD" id="cd09155">
    <property type="entry name" value="PLDc_PaCLS_like_1"/>
    <property type="match status" value="1"/>
</dbReference>
<feature type="domain" description="PLD phosphodiesterase" evidence="15">
    <location>
        <begin position="210"/>
        <end position="237"/>
    </location>
</feature>
<evidence type="ECO:0000256" key="10">
    <source>
        <dbReference type="ARBA" id="ARBA00023209"/>
    </source>
</evidence>
<keyword evidence="9 14" id="KW-0472">Membrane</keyword>
<dbReference type="NCBIfam" id="TIGR04265">
    <property type="entry name" value="bac_cardiolipin"/>
    <property type="match status" value="1"/>
</dbReference>
<evidence type="ECO:0000256" key="5">
    <source>
        <dbReference type="ARBA" id="ARBA00022692"/>
    </source>
</evidence>
<evidence type="ECO:0000256" key="13">
    <source>
        <dbReference type="NCBIfam" id="TIGR04265"/>
    </source>
</evidence>
<dbReference type="SUPFAM" id="SSF56024">
    <property type="entry name" value="Phospholipase D/nuclease"/>
    <property type="match status" value="2"/>
</dbReference>
<dbReference type="FunFam" id="3.30.870.10:FF:000014">
    <property type="entry name" value="Cardiolipin synthase"/>
    <property type="match status" value="1"/>
</dbReference>
<keyword evidence="6" id="KW-0677">Repeat</keyword>
<evidence type="ECO:0000256" key="9">
    <source>
        <dbReference type="ARBA" id="ARBA00023136"/>
    </source>
</evidence>
<evidence type="ECO:0000256" key="11">
    <source>
        <dbReference type="ARBA" id="ARBA00023264"/>
    </source>
</evidence>
<dbReference type="GO" id="GO:0008808">
    <property type="term" value="F:cardiolipin synthase activity"/>
    <property type="evidence" value="ECO:0007669"/>
    <property type="project" value="UniProtKB-UniRule"/>
</dbReference>
<comment type="function">
    <text evidence="12">Catalyzes the reversible phosphatidyl group transfer from one phosphatidylglycerol molecule to another to form cardiolipin (CL) (diphosphatidylglycerol) and glycerol.</text>
</comment>
<dbReference type="FunFam" id="3.30.870.10:FF:000021">
    <property type="entry name" value="Cardiolipin synthase"/>
    <property type="match status" value="1"/>
</dbReference>
<keyword evidence="3" id="KW-0444">Lipid biosynthesis</keyword>
<feature type="domain" description="PLD phosphodiesterase" evidence="15">
    <location>
        <begin position="383"/>
        <end position="410"/>
    </location>
</feature>
<sequence length="470" mass="51781">MIPSLLGLAALLLHLAGLCAAMHAVMHVRTPQGAVGWALALVFLPYLALPPYLFLGSSRFVGYVPLQRLRSRQAGRADWPGRGGYLARHPPQPACARYAAIARMLGGRFHGGHRLRLLVDGEATFAALFEAIAGAGHHVLVQFFIFHDDALGRRMQQALLERAAAGVAVCVLYDGVGCHALPHRYVEALRAGGVRIHPFATRRWRNRFQLNFRNHRKIVVVDGRRGFVGGLNVGDEYLGLKPPLAPWRDTHLELRGPAVADLQRSFARDWRWVTGAEPPFLPPREGEGAASVLIAATGPADRQESCSLFFVHAIHAARERLWLATPYFVPDAAVMAALRLAVLRGVDVRVLIPARPDHRMVFLASALHAHEAVRAGVRVYRYRPGFMHQKVLLVDDDSAAVGSMNLDSRSFRLNFEIAALAVDRAFAAEVEAMLRADFARADAVDVSEYRGAPFARRLAMHLARLVEPVL</sequence>
<evidence type="ECO:0000256" key="8">
    <source>
        <dbReference type="ARBA" id="ARBA00023098"/>
    </source>
</evidence>
<keyword evidence="4" id="KW-0808">Transferase</keyword>
<dbReference type="PANTHER" id="PTHR21248">
    <property type="entry name" value="CARDIOLIPIN SYNTHASE"/>
    <property type="match status" value="1"/>
</dbReference>
<evidence type="ECO:0000256" key="7">
    <source>
        <dbReference type="ARBA" id="ARBA00022989"/>
    </source>
</evidence>
<keyword evidence="11" id="KW-1208">Phospholipid metabolism</keyword>
<dbReference type="Pfam" id="PF00614">
    <property type="entry name" value="PLDc"/>
    <property type="match status" value="1"/>
</dbReference>
<dbReference type="InterPro" id="IPR022924">
    <property type="entry name" value="Cardiolipin_synthase"/>
</dbReference>
<dbReference type="SMART" id="SM00155">
    <property type="entry name" value="PLDc"/>
    <property type="match status" value="2"/>
</dbReference>
<keyword evidence="8" id="KW-0443">Lipid metabolism</keyword>
<keyword evidence="5 14" id="KW-0812">Transmembrane</keyword>
<dbReference type="PROSITE" id="PS50035">
    <property type="entry name" value="PLD"/>
    <property type="match status" value="2"/>
</dbReference>
<dbReference type="Pfam" id="PF13091">
    <property type="entry name" value="PLDc_2"/>
    <property type="match status" value="1"/>
</dbReference>
<keyword evidence="7 14" id="KW-1133">Transmembrane helix</keyword>
<accession>A0A316I0M8</accession>
<dbReference type="OrthoDB" id="9762009at2"/>
<evidence type="ECO:0000256" key="2">
    <source>
        <dbReference type="ARBA" id="ARBA00022475"/>
    </source>
</evidence>